<keyword evidence="3" id="KW-1185">Reference proteome</keyword>
<accession>A0A3D8K4R3</accession>
<organism evidence="2 3">
    <name type="scientific">Trinickia dinghuensis</name>
    <dbReference type="NCBI Taxonomy" id="2291023"/>
    <lineage>
        <taxon>Bacteria</taxon>
        <taxon>Pseudomonadati</taxon>
        <taxon>Pseudomonadota</taxon>
        <taxon>Betaproteobacteria</taxon>
        <taxon>Burkholderiales</taxon>
        <taxon>Burkholderiaceae</taxon>
        <taxon>Trinickia</taxon>
    </lineage>
</organism>
<feature type="region of interest" description="Disordered" evidence="1">
    <location>
        <begin position="100"/>
        <end position="122"/>
    </location>
</feature>
<reference evidence="2 3" key="1">
    <citation type="submission" date="2018-08" db="EMBL/GenBank/DDBJ databases">
        <title>Paraburkholderia sp. DHOM06 isolated from forest soil.</title>
        <authorList>
            <person name="Gao Z.-H."/>
            <person name="Qiu L.-H."/>
        </authorList>
    </citation>
    <scope>NUCLEOTIDE SEQUENCE [LARGE SCALE GENOMIC DNA]</scope>
    <source>
        <strain evidence="2 3">DHOM06</strain>
    </source>
</reference>
<protein>
    <submittedName>
        <fullName evidence="2">Uncharacterized protein</fullName>
    </submittedName>
</protein>
<proteinExistence type="predicted"/>
<dbReference type="EMBL" id="QRGA01000001">
    <property type="protein sequence ID" value="RDV00424.1"/>
    <property type="molecule type" value="Genomic_DNA"/>
</dbReference>
<evidence type="ECO:0000256" key="1">
    <source>
        <dbReference type="SAM" id="MobiDB-lite"/>
    </source>
</evidence>
<comment type="caution">
    <text evidence="2">The sequence shown here is derived from an EMBL/GenBank/DDBJ whole genome shotgun (WGS) entry which is preliminary data.</text>
</comment>
<dbReference type="AlphaFoldDB" id="A0A3D8K4R3"/>
<dbReference type="Proteomes" id="UP000256838">
    <property type="component" value="Unassembled WGS sequence"/>
</dbReference>
<sequence length="134" mass="14507">MSSIICSTSASICSSCVALLLDCDGFEKSSAFVLVLVELSIDTLMSSLVIMNGDLHCQRAVRECFAARRGTLTKPIPAGTQQHGASLGFDDTRLLSVASRRPANYTGHRRNESSGSIDPRGVDVSEFGDFHRRR</sequence>
<gene>
    <name evidence="2" type="ORF">DWV00_01115</name>
</gene>
<evidence type="ECO:0000313" key="3">
    <source>
        <dbReference type="Proteomes" id="UP000256838"/>
    </source>
</evidence>
<name>A0A3D8K4R3_9BURK</name>
<evidence type="ECO:0000313" key="2">
    <source>
        <dbReference type="EMBL" id="RDV00424.1"/>
    </source>
</evidence>